<dbReference type="EMBL" id="JAJGCB010000008">
    <property type="protein sequence ID" value="KAJ8991472.1"/>
    <property type="molecule type" value="Genomic_DNA"/>
</dbReference>
<comment type="caution">
    <text evidence="2">The sequence shown here is derived from an EMBL/GenBank/DDBJ whole genome shotgun (WGS) entry which is preliminary data.</text>
</comment>
<protein>
    <submittedName>
        <fullName evidence="2">Uncharacterized protein</fullName>
    </submittedName>
</protein>
<dbReference type="Proteomes" id="UP001161757">
    <property type="component" value="Unassembled WGS sequence"/>
</dbReference>
<organism evidence="2 3">
    <name type="scientific">Exophiala dermatitidis</name>
    <name type="common">Black yeast-like fungus</name>
    <name type="synonym">Wangiella dermatitidis</name>
    <dbReference type="NCBI Taxonomy" id="5970"/>
    <lineage>
        <taxon>Eukaryota</taxon>
        <taxon>Fungi</taxon>
        <taxon>Dikarya</taxon>
        <taxon>Ascomycota</taxon>
        <taxon>Pezizomycotina</taxon>
        <taxon>Eurotiomycetes</taxon>
        <taxon>Chaetothyriomycetidae</taxon>
        <taxon>Chaetothyriales</taxon>
        <taxon>Herpotrichiellaceae</taxon>
        <taxon>Exophiala</taxon>
    </lineage>
</organism>
<feature type="compositionally biased region" description="Low complexity" evidence="1">
    <location>
        <begin position="290"/>
        <end position="306"/>
    </location>
</feature>
<evidence type="ECO:0000313" key="2">
    <source>
        <dbReference type="EMBL" id="KAJ8991472.1"/>
    </source>
</evidence>
<name>A0AAN6IUU3_EXODE</name>
<evidence type="ECO:0000313" key="3">
    <source>
        <dbReference type="Proteomes" id="UP001161757"/>
    </source>
</evidence>
<sequence>MKSIPPSSLQLPHRPRVGAHNVPSKMAANTKHPYAALLETPHPFAYTDWVVNIPVPQIPRDVPYGKLHELDQVILKRLVRAVESRAGRNRCFYEFLVHPSQYSQKRPSQIRVTGLYAFYQVKDWPGAFAQLEWTSFVFANIEYDNMIRIHGAGINLMLPILPMTALPIFQAMKKDQDQVLARICSEQGKTVGEVIEGQMCLYANGGLSARGPLHRLSEHDPALQVSQAATQRLSNILELPVPNPPQGTPDPEPISEETLKTNAEPSTGIEDAGAEVEQVLPDPDPNIEQSAPEPELEPTPSSSASTGLDADIDLSESPNKWTVEEVVADKAKFEHALKMHSEWVRKATYKMQIYMMRHLCRSAQMQTAPWDDCWNEARRLILAQADAHLQNWHEKYPQFAAMQTLSTGPWLEKQLKCLLTSVAAHHSIPQDLSPEVQAQWRRKHYLIATGKQRQLLQLWAKKVKNLAEAQTGLRYRYEKDFVWDLWTGKLERRGAAQADGDRMDVD</sequence>
<feature type="region of interest" description="Disordered" evidence="1">
    <location>
        <begin position="238"/>
        <end position="259"/>
    </location>
</feature>
<gene>
    <name evidence="2" type="ORF">HRR80_004804</name>
</gene>
<reference evidence="2" key="1">
    <citation type="submission" date="2023-01" db="EMBL/GenBank/DDBJ databases">
        <title>Exophiala dermititidis isolated from Cystic Fibrosis Patient.</title>
        <authorList>
            <person name="Kurbessoian T."/>
            <person name="Crocker A."/>
            <person name="Murante D."/>
            <person name="Hogan D.A."/>
            <person name="Stajich J.E."/>
        </authorList>
    </citation>
    <scope>NUCLEOTIDE SEQUENCE</scope>
    <source>
        <strain evidence="2">Ex8</strain>
    </source>
</reference>
<proteinExistence type="predicted"/>
<feature type="region of interest" description="Disordered" evidence="1">
    <location>
        <begin position="279"/>
        <end position="316"/>
    </location>
</feature>
<evidence type="ECO:0000256" key="1">
    <source>
        <dbReference type="SAM" id="MobiDB-lite"/>
    </source>
</evidence>
<feature type="compositionally biased region" description="Pro residues" evidence="1">
    <location>
        <begin position="241"/>
        <end position="252"/>
    </location>
</feature>
<dbReference type="AlphaFoldDB" id="A0AAN6IUU3"/>
<accession>A0AAN6IUU3</accession>